<sequence length="899" mass="99790">MGPTLSPRARHGLPWCLVLIWSVHVFGDTCEKVKLHVPSEIYTGAFLGRVHLKHCVNSDNLLVQTNSPDFVVLDDGSIYAQTRMSLSDGKISFTIFLVDPESQSEKKIRVKLLSKTKTAKPRYTRELLKRTKRRWRLQPFSIMESYIGPFPCLVQQIQSDTQVNYTIRYSLSGPGVNEEPAGLFYIQAETGNIYYTRRVDREEYGWYNLTAYAKTVDGYSPELPLDINVKVEDANDNAPIFVEEEFCIEVPEQTKAGQIIGRVLATDRDEPGSLHTTLRYSIISQFPTSPVMFALNAENGVITTTSNKLDREVANSYVLIIGVRDMPGQRSFLSSTGTVSITVTDINDCPPYFIYKSYQVEVKENESGMVILRIPIKDDDLINSPNWRAKYSITQGNEKGYFNISTDPNTNEGLLMVVKGLNYEETPRIQLQVGVANEVPLITPSGTKSSGLSTIPVTVLVLNVDEGPEFAPNIKEIYVKEGQPAGTPIYKCQAIDPEMRNSVGIRYSKFSDPYNWVNVDENTCQITSSRVLVYEKETAPRHQNNVTVIAVDQSGKTGSGTIIINLEPIDNFPKILQYDKTICQSGRTYSILTAEDRSAIKTTSPLIFRLDSSQTPSLENTFELVKINATAVRVQPKMDLPYGEYSVPIYISNSRGEGSTQIVKIEKCFCTDLLDCDSTIGRMSSGIAALGGWAILVMVLSAVLFALLLFGLCACLCGAAALKSKKGFPDDSAQQNLIVTNSEAPGADVMNSNFRVPVHMTKANVTGDAPPMSGKFQGAQNGGQFVQRKTDVLYSENAKGGFPSDGTRSGHHLVDTNRFTYTDWHTFMNSHLGEKLYMCGQNEEHQHGEDYVLSYNFEGKGSAAGSIGCCSDFREEDKLDFLNNLEPKFRTLAEVCAKK</sequence>
<protein>
    <recommendedName>
        <fullName evidence="18">Cadherin domain-containing protein</fullName>
    </recommendedName>
</protein>
<dbReference type="InterPro" id="IPR000233">
    <property type="entry name" value="Cadherin_Y-type_LIR"/>
</dbReference>
<gene>
    <name evidence="19" type="ORF">GDO86_011053</name>
</gene>
<dbReference type="PRINTS" id="PR01818">
    <property type="entry name" value="DESMOCADHERN"/>
</dbReference>
<feature type="domain" description="Cadherin" evidence="18">
    <location>
        <begin position="354"/>
        <end position="470"/>
    </location>
</feature>
<evidence type="ECO:0000256" key="14">
    <source>
        <dbReference type="RuleBase" id="RU003318"/>
    </source>
</evidence>
<evidence type="ECO:0000256" key="5">
    <source>
        <dbReference type="ARBA" id="ARBA00022723"/>
    </source>
</evidence>
<keyword evidence="9" id="KW-0965">Cell junction</keyword>
<dbReference type="Pfam" id="PF00028">
    <property type="entry name" value="Cadherin"/>
    <property type="match status" value="4"/>
</dbReference>
<evidence type="ECO:0000256" key="12">
    <source>
        <dbReference type="ARBA" id="ARBA00023180"/>
    </source>
</evidence>
<dbReference type="InterPro" id="IPR015919">
    <property type="entry name" value="Cadherin-like_sf"/>
</dbReference>
<keyword evidence="4 14" id="KW-0812">Transmembrane</keyword>
<evidence type="ECO:0000256" key="8">
    <source>
        <dbReference type="ARBA" id="ARBA00022889"/>
    </source>
</evidence>
<dbReference type="SMART" id="SM01055">
    <property type="entry name" value="Cadherin_pro"/>
    <property type="match status" value="1"/>
</dbReference>
<feature type="domain" description="Cadherin" evidence="18">
    <location>
        <begin position="471"/>
        <end position="575"/>
    </location>
</feature>
<evidence type="ECO:0000256" key="2">
    <source>
        <dbReference type="ARBA" id="ARBA00004568"/>
    </source>
</evidence>
<keyword evidence="12" id="KW-0325">Glycoprotein</keyword>
<keyword evidence="5" id="KW-0479">Metal-binding</keyword>
<evidence type="ECO:0000256" key="7">
    <source>
        <dbReference type="ARBA" id="ARBA00022837"/>
    </source>
</evidence>
<dbReference type="FunFam" id="4.10.900.10:FF:000005">
    <property type="entry name" value="Desmocollin 2"/>
    <property type="match status" value="1"/>
</dbReference>
<dbReference type="SUPFAM" id="SSF49313">
    <property type="entry name" value="Cadherin-like"/>
    <property type="match status" value="5"/>
</dbReference>
<evidence type="ECO:0000259" key="18">
    <source>
        <dbReference type="PROSITE" id="PS50268"/>
    </source>
</evidence>
<dbReference type="InterPro" id="IPR009122">
    <property type="entry name" value="Desmosomal_cadherin"/>
</dbReference>
<evidence type="ECO:0000256" key="9">
    <source>
        <dbReference type="ARBA" id="ARBA00022949"/>
    </source>
</evidence>
<dbReference type="Gene3D" id="4.10.900.10">
    <property type="entry name" value="TCF3-CBD (Catenin binding domain)"/>
    <property type="match status" value="1"/>
</dbReference>
<dbReference type="InterPro" id="IPR027397">
    <property type="entry name" value="Catenin-bd_sf"/>
</dbReference>
<comment type="caution">
    <text evidence="19">The sequence shown here is derived from an EMBL/GenBank/DDBJ whole genome shotgun (WGS) entry which is preliminary data.</text>
</comment>
<evidence type="ECO:0000313" key="19">
    <source>
        <dbReference type="EMBL" id="KAG8442108.1"/>
    </source>
</evidence>
<comment type="subcellular location">
    <subcellularLocation>
        <location evidence="2">Cell junction</location>
        <location evidence="2">Desmosome</location>
    </subcellularLocation>
    <subcellularLocation>
        <location evidence="1 14">Cell membrane</location>
        <topology evidence="1 14">Single-pass type I membrane protein</topology>
    </subcellularLocation>
</comment>
<dbReference type="InterPro" id="IPR002126">
    <property type="entry name" value="Cadherin-like_dom"/>
</dbReference>
<keyword evidence="6" id="KW-0677">Repeat</keyword>
<keyword evidence="8 14" id="KW-0130">Cell adhesion</keyword>
<dbReference type="FunFam" id="2.60.40.60:FF:000019">
    <property type="entry name" value="Cadherin 2"/>
    <property type="match status" value="1"/>
</dbReference>
<evidence type="ECO:0000256" key="11">
    <source>
        <dbReference type="ARBA" id="ARBA00023136"/>
    </source>
</evidence>
<comment type="function">
    <text evidence="15">A component of desmosome cell-cell junctions which are required for positive regulation of cellular adhesion. Involved in the interaction of plaque proteins and intermediate filaments mediating cell-cell adhesion.</text>
</comment>
<evidence type="ECO:0000256" key="10">
    <source>
        <dbReference type="ARBA" id="ARBA00022989"/>
    </source>
</evidence>
<feature type="domain" description="Cadherin" evidence="18">
    <location>
        <begin position="242"/>
        <end position="353"/>
    </location>
</feature>
<dbReference type="InterPro" id="IPR050971">
    <property type="entry name" value="Cadherin-domain_protein"/>
</dbReference>
<dbReference type="GO" id="GO:0030057">
    <property type="term" value="C:desmosome"/>
    <property type="evidence" value="ECO:0007669"/>
    <property type="project" value="UniProtKB-SubCell"/>
</dbReference>
<dbReference type="PANTHER" id="PTHR24025">
    <property type="entry name" value="DESMOGLEIN FAMILY MEMBER"/>
    <property type="match status" value="1"/>
</dbReference>
<dbReference type="OrthoDB" id="6079678at2759"/>
<feature type="signal peptide" evidence="17">
    <location>
        <begin position="1"/>
        <end position="27"/>
    </location>
</feature>
<dbReference type="PRINTS" id="PR01820">
    <property type="entry name" value="DESMOCOLLIN"/>
</dbReference>
<dbReference type="GO" id="GO:0007156">
    <property type="term" value="P:homophilic cell adhesion via plasma membrane adhesion molecules"/>
    <property type="evidence" value="ECO:0007669"/>
    <property type="project" value="InterPro"/>
</dbReference>
<reference evidence="19" key="1">
    <citation type="thesis" date="2020" institute="ProQuest LLC" country="789 East Eisenhower Parkway, Ann Arbor, MI, USA">
        <title>Comparative Genomics and Chromosome Evolution.</title>
        <authorList>
            <person name="Mudd A.B."/>
        </authorList>
    </citation>
    <scope>NUCLEOTIDE SEQUENCE</scope>
    <source>
        <strain evidence="19">Female2</strain>
        <tissue evidence="19">Blood</tissue>
    </source>
</reference>
<evidence type="ECO:0000256" key="6">
    <source>
        <dbReference type="ARBA" id="ARBA00022737"/>
    </source>
</evidence>
<name>A0A8T2JEW0_9PIPI</name>
<proteinExistence type="predicted"/>
<dbReference type="Pfam" id="PF08758">
    <property type="entry name" value="Cadherin_pro"/>
    <property type="match status" value="1"/>
</dbReference>
<dbReference type="GO" id="GO:0005886">
    <property type="term" value="C:plasma membrane"/>
    <property type="evidence" value="ECO:0007669"/>
    <property type="project" value="UniProtKB-SubCell"/>
</dbReference>
<dbReference type="GO" id="GO:0005509">
    <property type="term" value="F:calcium ion binding"/>
    <property type="evidence" value="ECO:0007669"/>
    <property type="project" value="UniProtKB-UniRule"/>
</dbReference>
<keyword evidence="3" id="KW-1003">Cell membrane</keyword>
<feature type="transmembrane region" description="Helical" evidence="16">
    <location>
        <begin position="693"/>
        <end position="722"/>
    </location>
</feature>
<dbReference type="AlphaFoldDB" id="A0A8T2JEW0"/>
<evidence type="ECO:0000313" key="20">
    <source>
        <dbReference type="Proteomes" id="UP000812440"/>
    </source>
</evidence>
<dbReference type="Proteomes" id="UP000812440">
    <property type="component" value="Chromosome 6"/>
</dbReference>
<evidence type="ECO:0000256" key="15">
    <source>
        <dbReference type="RuleBase" id="RU004358"/>
    </source>
</evidence>
<dbReference type="FunFam" id="2.60.40.60:FF:000011">
    <property type="entry name" value="Cadherin 1"/>
    <property type="match status" value="1"/>
</dbReference>
<dbReference type="EMBL" id="JAACNH010000005">
    <property type="protein sequence ID" value="KAG8442108.1"/>
    <property type="molecule type" value="Genomic_DNA"/>
</dbReference>
<dbReference type="PROSITE" id="PS50268">
    <property type="entry name" value="CADHERIN_2"/>
    <property type="match status" value="4"/>
</dbReference>
<dbReference type="SMART" id="SM00112">
    <property type="entry name" value="CA"/>
    <property type="match status" value="4"/>
</dbReference>
<evidence type="ECO:0000256" key="16">
    <source>
        <dbReference type="SAM" id="Phobius"/>
    </source>
</evidence>
<keyword evidence="7 13" id="KW-0106">Calcium</keyword>
<evidence type="ECO:0000256" key="4">
    <source>
        <dbReference type="ARBA" id="ARBA00022692"/>
    </source>
</evidence>
<evidence type="ECO:0000256" key="17">
    <source>
        <dbReference type="SAM" id="SignalP"/>
    </source>
</evidence>
<feature type="chain" id="PRO_5035876760" description="Cadherin domain-containing protein" evidence="17">
    <location>
        <begin position="28"/>
        <end position="899"/>
    </location>
</feature>
<accession>A0A8T2JEW0</accession>
<keyword evidence="20" id="KW-1185">Reference proteome</keyword>
<dbReference type="PRINTS" id="PR00205">
    <property type="entry name" value="CADHERIN"/>
</dbReference>
<feature type="domain" description="Cadherin" evidence="18">
    <location>
        <begin position="154"/>
        <end position="241"/>
    </location>
</feature>
<dbReference type="FunFam" id="2.60.40.60:FF:000027">
    <property type="entry name" value="Cadherin 2"/>
    <property type="match status" value="1"/>
</dbReference>
<dbReference type="Gene3D" id="2.60.40.60">
    <property type="entry name" value="Cadherins"/>
    <property type="match status" value="6"/>
</dbReference>
<keyword evidence="17" id="KW-0732">Signal</keyword>
<dbReference type="PANTHER" id="PTHR24025:SF0">
    <property type="entry name" value="DESMOCOLLIN-2"/>
    <property type="match status" value="1"/>
</dbReference>
<keyword evidence="11 16" id="KW-0472">Membrane</keyword>
<organism evidence="19 20">
    <name type="scientific">Hymenochirus boettgeri</name>
    <name type="common">Congo dwarf clawed frog</name>
    <dbReference type="NCBI Taxonomy" id="247094"/>
    <lineage>
        <taxon>Eukaryota</taxon>
        <taxon>Metazoa</taxon>
        <taxon>Chordata</taxon>
        <taxon>Craniata</taxon>
        <taxon>Vertebrata</taxon>
        <taxon>Euteleostomi</taxon>
        <taxon>Amphibia</taxon>
        <taxon>Batrachia</taxon>
        <taxon>Anura</taxon>
        <taxon>Pipoidea</taxon>
        <taxon>Pipidae</taxon>
        <taxon>Pipinae</taxon>
        <taxon>Hymenochirus</taxon>
    </lineage>
</organism>
<evidence type="ECO:0000256" key="1">
    <source>
        <dbReference type="ARBA" id="ARBA00004251"/>
    </source>
</evidence>
<dbReference type="FunFam" id="2.60.40.60:FF:000068">
    <property type="entry name" value="Desmoglein 1"/>
    <property type="match status" value="1"/>
</dbReference>
<evidence type="ECO:0000256" key="13">
    <source>
        <dbReference type="PROSITE-ProRule" id="PRU00043"/>
    </source>
</evidence>
<dbReference type="Pfam" id="PF01049">
    <property type="entry name" value="CADH_Y-type_LIR"/>
    <property type="match status" value="1"/>
</dbReference>
<dbReference type="InterPro" id="IPR014868">
    <property type="entry name" value="Cadherin_pro_dom"/>
</dbReference>
<evidence type="ECO:0000256" key="3">
    <source>
        <dbReference type="ARBA" id="ARBA00022475"/>
    </source>
</evidence>
<dbReference type="CDD" id="cd11304">
    <property type="entry name" value="Cadherin_repeat"/>
    <property type="match status" value="4"/>
</dbReference>
<keyword evidence="10 16" id="KW-1133">Transmembrane helix</keyword>